<proteinExistence type="predicted"/>
<organism evidence="2 3">
    <name type="scientific">Alteromonas mediterranea (strain DSM 17117 / CIP 110805 / LMG 28347 / Deep ecotype)</name>
    <dbReference type="NCBI Taxonomy" id="1774373"/>
    <lineage>
        <taxon>Bacteria</taxon>
        <taxon>Pseudomonadati</taxon>
        <taxon>Pseudomonadota</taxon>
        <taxon>Gammaproteobacteria</taxon>
        <taxon>Alteromonadales</taxon>
        <taxon>Alteromonadaceae</taxon>
        <taxon>Alteromonas/Salinimonas group</taxon>
        <taxon>Alteromonas</taxon>
    </lineage>
</organism>
<dbReference type="Proteomes" id="UP000001870">
    <property type="component" value="Chromosome"/>
</dbReference>
<reference evidence="2 3" key="1">
    <citation type="journal article" date="2008" name="ISME J.">
        <title>Comparative genomics of two ecotypes of the marine planktonic copiotroph Alteromonas macleodii suggests alternative lifestyles associated with different kinds of particulate organic matter.</title>
        <authorList>
            <person name="Ivars-Martinez E."/>
            <person name="Martin-Cuadrado A.B."/>
            <person name="D'Auria G."/>
            <person name="Mira A."/>
            <person name="Ferriera S."/>
            <person name="Johnson J."/>
            <person name="Friedman R."/>
            <person name="Rodriguez-Valera F."/>
        </authorList>
    </citation>
    <scope>NUCLEOTIDE SEQUENCE [LARGE SCALE GENOMIC DNA]</scope>
    <source>
        <strain evidence="3">DSM 17117 / CIP 110805 / LMG 28347 / Deep ecotype</strain>
    </source>
</reference>
<protein>
    <submittedName>
        <fullName evidence="2">Uncharacterized protein</fullName>
    </submittedName>
</protein>
<keyword evidence="3" id="KW-1185">Reference proteome</keyword>
<evidence type="ECO:0000313" key="3">
    <source>
        <dbReference type="Proteomes" id="UP000001870"/>
    </source>
</evidence>
<feature type="region of interest" description="Disordered" evidence="1">
    <location>
        <begin position="60"/>
        <end position="85"/>
    </location>
</feature>
<dbReference type="KEGG" id="amc:MADE_1019140"/>
<feature type="compositionally biased region" description="Basic and acidic residues" evidence="1">
    <location>
        <begin position="71"/>
        <end position="85"/>
    </location>
</feature>
<dbReference type="EMBL" id="CP001103">
    <property type="protein sequence ID" value="AEA99950.2"/>
    <property type="molecule type" value="Genomic_DNA"/>
</dbReference>
<sequence length="85" mass="9240">MKNQSAQCTHINKPTLGSHTSGVLTCRTSYHPTTQFETGVFVGGSQKSEIESILSIELGKGTRPSSATSFDAREVRDNLQPKTEE</sequence>
<name>F2G9V0_ALTMD</name>
<gene>
    <name evidence="2" type="ordered locus">MADE_1019140</name>
</gene>
<reference evidence="2 3" key="2">
    <citation type="journal article" date="2015" name="Antonie Van Leeuwenhoek">
        <title>Ecophysiological diversity of a novel member of the genus Alteromonas, and description of Alteromonas mediterranea sp. nov.</title>
        <authorList>
            <person name="Ivanova E.P."/>
            <person name="Lopez-Perez M."/>
            <person name="Zabalos M."/>
            <person name="Nguyen S.H."/>
            <person name="Webb H.K."/>
            <person name="Ryan J."/>
            <person name="Lagutin K."/>
            <person name="Vyssotski M."/>
            <person name="Crawford R.J."/>
            <person name="Rodriguez-Valera F."/>
        </authorList>
    </citation>
    <scope>NUCLEOTIDE SEQUENCE [LARGE SCALE GENOMIC DNA]</scope>
    <source>
        <strain evidence="3">DSM 17117 / CIP 110805 / LMG 28347 / Deep ecotype</strain>
    </source>
</reference>
<accession>F2G9V0</accession>
<feature type="region of interest" description="Disordered" evidence="1">
    <location>
        <begin position="1"/>
        <end position="22"/>
    </location>
</feature>
<evidence type="ECO:0000313" key="2">
    <source>
        <dbReference type="EMBL" id="AEA99950.2"/>
    </source>
</evidence>
<dbReference type="HOGENOM" id="CLU_2505470_0_0_6"/>
<evidence type="ECO:0000256" key="1">
    <source>
        <dbReference type="SAM" id="MobiDB-lite"/>
    </source>
</evidence>
<dbReference type="AlphaFoldDB" id="F2G9V0"/>